<proteinExistence type="predicted"/>
<reference evidence="3" key="1">
    <citation type="submission" date="2014-09" db="EMBL/GenBank/DDBJ databases">
        <authorList>
            <person name="Sharma Rahul"/>
            <person name="Thines Marco"/>
        </authorList>
    </citation>
    <scope>NUCLEOTIDE SEQUENCE [LARGE SCALE GENOMIC DNA]</scope>
</reference>
<sequence>MDTIRCMLVVAARLDYEIQHFDVDTAFHYGRMDEEVYMRQPDGYEDVSEPGLVCLLQRAIYGVNRSCAG</sequence>
<organism evidence="2 3">
    <name type="scientific">Plasmopara halstedii</name>
    <name type="common">Downy mildew of sunflower</name>
    <dbReference type="NCBI Taxonomy" id="4781"/>
    <lineage>
        <taxon>Eukaryota</taxon>
        <taxon>Sar</taxon>
        <taxon>Stramenopiles</taxon>
        <taxon>Oomycota</taxon>
        <taxon>Peronosporomycetes</taxon>
        <taxon>Peronosporales</taxon>
        <taxon>Peronosporaceae</taxon>
        <taxon>Plasmopara</taxon>
    </lineage>
</organism>
<dbReference type="EMBL" id="CCYD01000428">
    <property type="protein sequence ID" value="CEG39574.1"/>
    <property type="molecule type" value="Genomic_DNA"/>
</dbReference>
<evidence type="ECO:0000259" key="1">
    <source>
        <dbReference type="Pfam" id="PF07727"/>
    </source>
</evidence>
<dbReference type="Pfam" id="PF07727">
    <property type="entry name" value="RVT_2"/>
    <property type="match status" value="1"/>
</dbReference>
<dbReference type="InterPro" id="IPR013103">
    <property type="entry name" value="RVT_2"/>
</dbReference>
<dbReference type="RefSeq" id="XP_024575943.1">
    <property type="nucleotide sequence ID" value="XM_024725135.1"/>
</dbReference>
<dbReference type="OMA" id="HYGRMDE"/>
<keyword evidence="3" id="KW-1185">Reference proteome</keyword>
<evidence type="ECO:0000313" key="2">
    <source>
        <dbReference type="EMBL" id="CEG39574.1"/>
    </source>
</evidence>
<feature type="domain" description="Reverse transcriptase Ty1/copia-type" evidence="1">
    <location>
        <begin position="2"/>
        <end position="65"/>
    </location>
</feature>
<name>A0A0P1AG02_PLAHL</name>
<protein>
    <submittedName>
        <fullName evidence="2">Retrotransposon ty1-copia subclass</fullName>
    </submittedName>
</protein>
<dbReference type="OrthoDB" id="3432594at2759"/>
<evidence type="ECO:0000313" key="3">
    <source>
        <dbReference type="Proteomes" id="UP000054928"/>
    </source>
</evidence>
<dbReference type="AlphaFoldDB" id="A0A0P1AG02"/>
<dbReference type="Proteomes" id="UP000054928">
    <property type="component" value="Unassembled WGS sequence"/>
</dbReference>
<accession>A0A0P1AG02</accession>
<dbReference type="GeneID" id="36404869"/>
<dbReference type="STRING" id="4781.A0A0P1AG02"/>